<dbReference type="Proteomes" id="UP000623440">
    <property type="component" value="Unassembled WGS sequence"/>
</dbReference>
<evidence type="ECO:0000313" key="1">
    <source>
        <dbReference type="EMBL" id="MBD2531055.1"/>
    </source>
</evidence>
<keyword evidence="2" id="KW-1185">Reference proteome</keyword>
<dbReference type="RefSeq" id="WP_190941767.1">
    <property type="nucleotide sequence ID" value="NZ_JACJSI010000029.1"/>
</dbReference>
<dbReference type="EMBL" id="JACJSI010000029">
    <property type="protein sequence ID" value="MBD2531055.1"/>
    <property type="molecule type" value="Genomic_DNA"/>
</dbReference>
<name>A0ABR8DNV1_9NOSO</name>
<protein>
    <submittedName>
        <fullName evidence="1">Uncharacterized protein</fullName>
    </submittedName>
</protein>
<gene>
    <name evidence="1" type="ORF">H6G97_16285</name>
</gene>
<reference evidence="1 2" key="1">
    <citation type="journal article" date="2020" name="ISME J.">
        <title>Comparative genomics reveals insights into cyanobacterial evolution and habitat adaptation.</title>
        <authorList>
            <person name="Chen M.Y."/>
            <person name="Teng W.K."/>
            <person name="Zhao L."/>
            <person name="Hu C.X."/>
            <person name="Zhou Y.K."/>
            <person name="Han B.P."/>
            <person name="Song L.R."/>
            <person name="Shu W.S."/>
        </authorList>
    </citation>
    <scope>NUCLEOTIDE SEQUENCE [LARGE SCALE GENOMIC DNA]</scope>
    <source>
        <strain evidence="1 2">FACHB-838</strain>
    </source>
</reference>
<accession>A0ABR8DNV1</accession>
<proteinExistence type="predicted"/>
<sequence>MMTEPSRGKGKASASKIKINNFAKQLLERAQLGTKLLPEIKRTKSFSDASEKRLPLRVFVEQKSESKRTNSEKEAVEQLSNLTEEIISRIDQDESRRGN</sequence>
<evidence type="ECO:0000313" key="2">
    <source>
        <dbReference type="Proteomes" id="UP000623440"/>
    </source>
</evidence>
<organism evidence="1 2">
    <name type="scientific">Nostoc flagelliforme FACHB-838</name>
    <dbReference type="NCBI Taxonomy" id="2692904"/>
    <lineage>
        <taxon>Bacteria</taxon>
        <taxon>Bacillati</taxon>
        <taxon>Cyanobacteriota</taxon>
        <taxon>Cyanophyceae</taxon>
        <taxon>Nostocales</taxon>
        <taxon>Nostocaceae</taxon>
        <taxon>Nostoc</taxon>
    </lineage>
</organism>
<comment type="caution">
    <text evidence="1">The sequence shown here is derived from an EMBL/GenBank/DDBJ whole genome shotgun (WGS) entry which is preliminary data.</text>
</comment>